<dbReference type="EMBL" id="JARIHO010000129">
    <property type="protein sequence ID" value="KAJ7301686.1"/>
    <property type="molecule type" value="Genomic_DNA"/>
</dbReference>
<feature type="compositionally biased region" description="Low complexity" evidence="1">
    <location>
        <begin position="47"/>
        <end position="57"/>
    </location>
</feature>
<sequence>MPAARALRTICPTCGCQGNALCRTNRCKTDCHAHSTVLFKVHNKLQPPAAQPAVQPSVPRPPPKAAFNTPQCLAQLTQDHSAQQQERAACLAALAPLPPSPTRL</sequence>
<comment type="caution">
    <text evidence="2">The sequence shown here is derived from an EMBL/GenBank/DDBJ whole genome shotgun (WGS) entry which is preliminary data.</text>
</comment>
<evidence type="ECO:0000313" key="2">
    <source>
        <dbReference type="EMBL" id="KAJ7301686.1"/>
    </source>
</evidence>
<keyword evidence="3" id="KW-1185">Reference proteome</keyword>
<reference evidence="2" key="1">
    <citation type="submission" date="2023-03" db="EMBL/GenBank/DDBJ databases">
        <title>Massive genome expansion in bonnet fungi (Mycena s.s.) driven by repeated elements and novel gene families across ecological guilds.</title>
        <authorList>
            <consortium name="Lawrence Berkeley National Laboratory"/>
            <person name="Harder C.B."/>
            <person name="Miyauchi S."/>
            <person name="Viragh M."/>
            <person name="Kuo A."/>
            <person name="Thoen E."/>
            <person name="Andreopoulos B."/>
            <person name="Lu D."/>
            <person name="Skrede I."/>
            <person name="Drula E."/>
            <person name="Henrissat B."/>
            <person name="Morin E."/>
            <person name="Kohler A."/>
            <person name="Barry K."/>
            <person name="LaButti K."/>
            <person name="Morin E."/>
            <person name="Salamov A."/>
            <person name="Lipzen A."/>
            <person name="Mereny Z."/>
            <person name="Hegedus B."/>
            <person name="Baldrian P."/>
            <person name="Stursova M."/>
            <person name="Weitz H."/>
            <person name="Taylor A."/>
            <person name="Grigoriev I.V."/>
            <person name="Nagy L.G."/>
            <person name="Martin F."/>
            <person name="Kauserud H."/>
        </authorList>
    </citation>
    <scope>NUCLEOTIDE SEQUENCE</scope>
    <source>
        <strain evidence="2">CBHHK002</strain>
    </source>
</reference>
<name>A0AAD6YYT5_9AGAR</name>
<feature type="region of interest" description="Disordered" evidence="1">
    <location>
        <begin position="47"/>
        <end position="68"/>
    </location>
</feature>
<organism evidence="2 3">
    <name type="scientific">Mycena albidolilacea</name>
    <dbReference type="NCBI Taxonomy" id="1033008"/>
    <lineage>
        <taxon>Eukaryota</taxon>
        <taxon>Fungi</taxon>
        <taxon>Dikarya</taxon>
        <taxon>Basidiomycota</taxon>
        <taxon>Agaricomycotina</taxon>
        <taxon>Agaricomycetes</taxon>
        <taxon>Agaricomycetidae</taxon>
        <taxon>Agaricales</taxon>
        <taxon>Marasmiineae</taxon>
        <taxon>Mycenaceae</taxon>
        <taxon>Mycena</taxon>
    </lineage>
</organism>
<dbReference type="Proteomes" id="UP001218218">
    <property type="component" value="Unassembled WGS sequence"/>
</dbReference>
<evidence type="ECO:0000313" key="3">
    <source>
        <dbReference type="Proteomes" id="UP001218218"/>
    </source>
</evidence>
<protein>
    <submittedName>
        <fullName evidence="2">Uncharacterized protein</fullName>
    </submittedName>
</protein>
<evidence type="ECO:0000256" key="1">
    <source>
        <dbReference type="SAM" id="MobiDB-lite"/>
    </source>
</evidence>
<gene>
    <name evidence="2" type="ORF">DFH08DRAFT_978527</name>
</gene>
<accession>A0AAD6YYT5</accession>
<dbReference type="AlphaFoldDB" id="A0AAD6YYT5"/>
<proteinExistence type="predicted"/>